<proteinExistence type="predicted"/>
<dbReference type="EMBL" id="KV417692">
    <property type="protein sequence ID" value="KZP09797.1"/>
    <property type="molecule type" value="Genomic_DNA"/>
</dbReference>
<dbReference type="Proteomes" id="UP000076532">
    <property type="component" value="Unassembled WGS sequence"/>
</dbReference>
<reference evidence="2 3" key="1">
    <citation type="journal article" date="2016" name="Mol. Biol. Evol.">
        <title>Comparative Genomics of Early-Diverging Mushroom-Forming Fungi Provides Insights into the Origins of Lignocellulose Decay Capabilities.</title>
        <authorList>
            <person name="Nagy L.G."/>
            <person name="Riley R."/>
            <person name="Tritt A."/>
            <person name="Adam C."/>
            <person name="Daum C."/>
            <person name="Floudas D."/>
            <person name="Sun H."/>
            <person name="Yadav J.S."/>
            <person name="Pangilinan J."/>
            <person name="Larsson K.H."/>
            <person name="Matsuura K."/>
            <person name="Barry K."/>
            <person name="Labutti K."/>
            <person name="Kuo R."/>
            <person name="Ohm R.A."/>
            <person name="Bhattacharya S.S."/>
            <person name="Shirouzu T."/>
            <person name="Yoshinaga Y."/>
            <person name="Martin F.M."/>
            <person name="Grigoriev I.V."/>
            <person name="Hibbett D.S."/>
        </authorList>
    </citation>
    <scope>NUCLEOTIDE SEQUENCE [LARGE SCALE GENOMIC DNA]</scope>
    <source>
        <strain evidence="2 3">CBS 109695</strain>
    </source>
</reference>
<dbReference type="AlphaFoldDB" id="A0A165YQ58"/>
<name>A0A165YQ58_9AGAM</name>
<protein>
    <submittedName>
        <fullName evidence="2">Uncharacterized protein</fullName>
    </submittedName>
</protein>
<feature type="region of interest" description="Disordered" evidence="1">
    <location>
        <begin position="29"/>
        <end position="63"/>
    </location>
</feature>
<gene>
    <name evidence="2" type="ORF">FIBSPDRAFT_230366</name>
</gene>
<accession>A0A165YQ58</accession>
<organism evidence="2 3">
    <name type="scientific">Athelia psychrophila</name>
    <dbReference type="NCBI Taxonomy" id="1759441"/>
    <lineage>
        <taxon>Eukaryota</taxon>
        <taxon>Fungi</taxon>
        <taxon>Dikarya</taxon>
        <taxon>Basidiomycota</taxon>
        <taxon>Agaricomycotina</taxon>
        <taxon>Agaricomycetes</taxon>
        <taxon>Agaricomycetidae</taxon>
        <taxon>Atheliales</taxon>
        <taxon>Atheliaceae</taxon>
        <taxon>Athelia</taxon>
    </lineage>
</organism>
<evidence type="ECO:0000313" key="3">
    <source>
        <dbReference type="Proteomes" id="UP000076532"/>
    </source>
</evidence>
<sequence length="63" mass="6573">MIATQHLSNSPPHIFQPQRAPLSLPLIATSGQHRQPPGVKSVKPPASIPPSAAAAGRQHLAIV</sequence>
<evidence type="ECO:0000313" key="2">
    <source>
        <dbReference type="EMBL" id="KZP09797.1"/>
    </source>
</evidence>
<evidence type="ECO:0000256" key="1">
    <source>
        <dbReference type="SAM" id="MobiDB-lite"/>
    </source>
</evidence>
<keyword evidence="3" id="KW-1185">Reference proteome</keyword>